<reference evidence="1" key="1">
    <citation type="journal article" date="2015" name="Nature">
        <title>Complex archaea that bridge the gap between prokaryotes and eukaryotes.</title>
        <authorList>
            <person name="Spang A."/>
            <person name="Saw J.H."/>
            <person name="Jorgensen S.L."/>
            <person name="Zaremba-Niedzwiedzka K."/>
            <person name="Martijn J."/>
            <person name="Lind A.E."/>
            <person name="van Eijk R."/>
            <person name="Schleper C."/>
            <person name="Guy L."/>
            <person name="Ettema T.J."/>
        </authorList>
    </citation>
    <scope>NUCLEOTIDE SEQUENCE</scope>
</reference>
<organism evidence="1">
    <name type="scientific">marine sediment metagenome</name>
    <dbReference type="NCBI Taxonomy" id="412755"/>
    <lineage>
        <taxon>unclassified sequences</taxon>
        <taxon>metagenomes</taxon>
        <taxon>ecological metagenomes</taxon>
    </lineage>
</organism>
<dbReference type="AlphaFoldDB" id="A0A0F9VF60"/>
<evidence type="ECO:0000313" key="1">
    <source>
        <dbReference type="EMBL" id="KKN98412.1"/>
    </source>
</evidence>
<sequence length="113" mass="12665">MDELIGKYFLVGSRIGISIFEVTNVVRRDGDPVFVSGVLIKKGKKGRPKALAGPELKNLKFIEQDELKDAHKALMLLQKSRRLGVELTVHDNMSTVEKIAANFKDSWIWGALE</sequence>
<accession>A0A0F9VF60</accession>
<gene>
    <name evidence="1" type="ORF">LCGC14_0145040</name>
</gene>
<dbReference type="EMBL" id="LAZR01000051">
    <property type="protein sequence ID" value="KKN98412.1"/>
    <property type="molecule type" value="Genomic_DNA"/>
</dbReference>
<comment type="caution">
    <text evidence="1">The sequence shown here is derived from an EMBL/GenBank/DDBJ whole genome shotgun (WGS) entry which is preliminary data.</text>
</comment>
<name>A0A0F9VF60_9ZZZZ</name>
<protein>
    <submittedName>
        <fullName evidence="1">Uncharacterized protein</fullName>
    </submittedName>
</protein>
<proteinExistence type="predicted"/>